<dbReference type="InterPro" id="IPR007492">
    <property type="entry name" value="LytTR_DNA-bd_dom"/>
</dbReference>
<dbReference type="EMBL" id="CP001618">
    <property type="protein sequence ID" value="ACQ81619.1"/>
    <property type="molecule type" value="Genomic_DNA"/>
</dbReference>
<keyword evidence="4" id="KW-1133">Transmembrane helix</keyword>
<proteinExistence type="predicted"/>
<feature type="transmembrane region" description="Helical" evidence="4">
    <location>
        <begin position="21"/>
        <end position="39"/>
    </location>
</feature>
<dbReference type="RefSeq" id="WP_015883856.1">
    <property type="nucleotide sequence ID" value="NC_012669.1"/>
</dbReference>
<gene>
    <name evidence="7" type="ordered locus">Bcav_3377</name>
</gene>
<dbReference type="GO" id="GO:0000156">
    <property type="term" value="F:phosphorelay response regulator activity"/>
    <property type="evidence" value="ECO:0007669"/>
    <property type="project" value="TreeGrafter"/>
</dbReference>
<evidence type="ECO:0000259" key="6">
    <source>
        <dbReference type="PROSITE" id="PS50930"/>
    </source>
</evidence>
<dbReference type="InterPro" id="IPR039420">
    <property type="entry name" value="WalR-like"/>
</dbReference>
<evidence type="ECO:0000259" key="5">
    <source>
        <dbReference type="PROSITE" id="PS50110"/>
    </source>
</evidence>
<name>C5C1Z4_BEUC1</name>
<evidence type="ECO:0000256" key="1">
    <source>
        <dbReference type="ARBA" id="ARBA00023125"/>
    </source>
</evidence>
<dbReference type="HOGENOM" id="CLU_000445_14_1_11"/>
<dbReference type="GO" id="GO:0005829">
    <property type="term" value="C:cytosol"/>
    <property type="evidence" value="ECO:0007669"/>
    <property type="project" value="TreeGrafter"/>
</dbReference>
<accession>C5C1Z4</accession>
<dbReference type="KEGG" id="bcv:Bcav_3377"/>
<dbReference type="PANTHER" id="PTHR48111">
    <property type="entry name" value="REGULATOR OF RPOS"/>
    <property type="match status" value="1"/>
</dbReference>
<dbReference type="Gene3D" id="2.40.50.1020">
    <property type="entry name" value="LytTr DNA-binding domain"/>
    <property type="match status" value="1"/>
</dbReference>
<evidence type="ECO:0000313" key="7">
    <source>
        <dbReference type="EMBL" id="ACQ81619.1"/>
    </source>
</evidence>
<reference evidence="7 8" key="1">
    <citation type="journal article" date="2009" name="Stand. Genomic Sci.">
        <title>Complete genome sequence of Beutenbergia cavernae type strain (HKI 0122).</title>
        <authorList>
            <person name="Land M."/>
            <person name="Pukall R."/>
            <person name="Abt B."/>
            <person name="Goker M."/>
            <person name="Rohde M."/>
            <person name="Glavina Del Rio T."/>
            <person name="Tice H."/>
            <person name="Copeland A."/>
            <person name="Cheng J.F."/>
            <person name="Lucas S."/>
            <person name="Chen F."/>
            <person name="Nolan M."/>
            <person name="Bruce D."/>
            <person name="Goodwin L."/>
            <person name="Pitluck S."/>
            <person name="Ivanova N."/>
            <person name="Mavromatis K."/>
            <person name="Ovchinnikova G."/>
            <person name="Pati A."/>
            <person name="Chen A."/>
            <person name="Palaniappan K."/>
            <person name="Hauser L."/>
            <person name="Chang Y.J."/>
            <person name="Jefferies C.C."/>
            <person name="Saunders E."/>
            <person name="Brettin T."/>
            <person name="Detter J.C."/>
            <person name="Han C."/>
            <person name="Chain P."/>
            <person name="Bristow J."/>
            <person name="Eisen J.A."/>
            <person name="Markowitz V."/>
            <person name="Hugenholtz P."/>
            <person name="Kyrpides N.C."/>
            <person name="Klenk H.P."/>
            <person name="Lapidus A."/>
        </authorList>
    </citation>
    <scope>NUCLEOTIDE SEQUENCE [LARGE SCALE GENOMIC DNA]</scope>
    <source>
        <strain evidence="8">ATCC BAA-8 / DSM 12333 / NBRC 16432</strain>
    </source>
</reference>
<dbReference type="SMART" id="SM00448">
    <property type="entry name" value="REC"/>
    <property type="match status" value="1"/>
</dbReference>
<evidence type="ECO:0000256" key="2">
    <source>
        <dbReference type="PROSITE-ProRule" id="PRU00169"/>
    </source>
</evidence>
<dbReference type="Proteomes" id="UP000007962">
    <property type="component" value="Chromosome"/>
</dbReference>
<organism evidence="7 8">
    <name type="scientific">Beutenbergia cavernae (strain ATCC BAA-8 / DSM 12333 / CCUG 43141 / JCM 11478 / NBRC 16432 / NCIMB 13614 / HKI 0122)</name>
    <dbReference type="NCBI Taxonomy" id="471853"/>
    <lineage>
        <taxon>Bacteria</taxon>
        <taxon>Bacillati</taxon>
        <taxon>Actinomycetota</taxon>
        <taxon>Actinomycetes</taxon>
        <taxon>Micrococcales</taxon>
        <taxon>Beutenbergiaceae</taxon>
        <taxon>Beutenbergia</taxon>
    </lineage>
</organism>
<protein>
    <submittedName>
        <fullName evidence="7">Two component transcriptional regulator, LytTR family</fullName>
    </submittedName>
</protein>
<keyword evidence="4" id="KW-0472">Membrane</keyword>
<dbReference type="Pfam" id="PF00072">
    <property type="entry name" value="Response_reg"/>
    <property type="match status" value="1"/>
</dbReference>
<dbReference type="InterPro" id="IPR001789">
    <property type="entry name" value="Sig_transdc_resp-reg_receiver"/>
</dbReference>
<dbReference type="Pfam" id="PF04397">
    <property type="entry name" value="LytTR"/>
    <property type="match status" value="1"/>
</dbReference>
<dbReference type="STRING" id="471853.Bcav_3377"/>
<keyword evidence="1" id="KW-0238">DNA-binding</keyword>
<dbReference type="Gene3D" id="3.40.50.2300">
    <property type="match status" value="1"/>
</dbReference>
<dbReference type="GO" id="GO:0006355">
    <property type="term" value="P:regulation of DNA-templated transcription"/>
    <property type="evidence" value="ECO:0007669"/>
    <property type="project" value="TreeGrafter"/>
</dbReference>
<feature type="domain" description="Response regulatory" evidence="5">
    <location>
        <begin position="59"/>
        <end position="173"/>
    </location>
</feature>
<dbReference type="SMART" id="SM00850">
    <property type="entry name" value="LytTR"/>
    <property type="match status" value="1"/>
</dbReference>
<keyword evidence="2" id="KW-0597">Phosphoprotein</keyword>
<evidence type="ECO:0000256" key="3">
    <source>
        <dbReference type="SAM" id="MobiDB-lite"/>
    </source>
</evidence>
<dbReference type="GO" id="GO:0032993">
    <property type="term" value="C:protein-DNA complex"/>
    <property type="evidence" value="ECO:0007669"/>
    <property type="project" value="TreeGrafter"/>
</dbReference>
<keyword evidence="8" id="KW-1185">Reference proteome</keyword>
<sequence length="319" mass="34441">MPAADRRHSLSESRSLPSVAILLRSFLAVGVSPFFSVAILLRSFLAVGVSLARLASMLTVLAVDDEPPALRELAYLLEADELVGRVLTASDGAAALRLLETQDVDVAVLDIRTPVLSGLDLARVLARFAHPPAIVFVTAYDEHAVDAFDVRAVDYVMKPYRPERLAAAVRRAAAAGAVVEQEADGETIAVELAGVTRFVRRGDVLFVSAHGDYARLHTPQGEHLVRIPLSTLAERWVDAGFVRIHRSHLVQLAHVRELHSDSGHWSVVVAGQTLPVSRRHARDLRESLLRRGDAGARAGARTGPGSGPPAYAPRGREAR</sequence>
<dbReference type="GO" id="GO:0000976">
    <property type="term" value="F:transcription cis-regulatory region binding"/>
    <property type="evidence" value="ECO:0007669"/>
    <property type="project" value="TreeGrafter"/>
</dbReference>
<dbReference type="PANTHER" id="PTHR48111:SF69">
    <property type="entry name" value="RESPONSE REGULATOR RECEIVER"/>
    <property type="match status" value="1"/>
</dbReference>
<feature type="domain" description="HTH LytTR-type" evidence="6">
    <location>
        <begin position="188"/>
        <end position="290"/>
    </location>
</feature>
<dbReference type="PROSITE" id="PS50930">
    <property type="entry name" value="HTH_LYTTR"/>
    <property type="match status" value="1"/>
</dbReference>
<dbReference type="AlphaFoldDB" id="C5C1Z4"/>
<dbReference type="eggNOG" id="COG3279">
    <property type="taxonomic scope" value="Bacteria"/>
</dbReference>
<feature type="modified residue" description="4-aspartylphosphate" evidence="2">
    <location>
        <position position="110"/>
    </location>
</feature>
<evidence type="ECO:0000313" key="8">
    <source>
        <dbReference type="Proteomes" id="UP000007962"/>
    </source>
</evidence>
<dbReference type="SUPFAM" id="SSF52172">
    <property type="entry name" value="CheY-like"/>
    <property type="match status" value="1"/>
</dbReference>
<keyword evidence="4" id="KW-0812">Transmembrane</keyword>
<dbReference type="InterPro" id="IPR011006">
    <property type="entry name" value="CheY-like_superfamily"/>
</dbReference>
<dbReference type="PROSITE" id="PS50110">
    <property type="entry name" value="RESPONSE_REGULATORY"/>
    <property type="match status" value="1"/>
</dbReference>
<evidence type="ECO:0000256" key="4">
    <source>
        <dbReference type="SAM" id="Phobius"/>
    </source>
</evidence>
<feature type="region of interest" description="Disordered" evidence="3">
    <location>
        <begin position="290"/>
        <end position="319"/>
    </location>
</feature>